<reference evidence="2 3" key="1">
    <citation type="journal article" date="2016" name="Nat. Commun.">
        <title>Thousands of microbial genomes shed light on interconnected biogeochemical processes in an aquifer system.</title>
        <authorList>
            <person name="Anantharaman K."/>
            <person name="Brown C.T."/>
            <person name="Hug L.A."/>
            <person name="Sharon I."/>
            <person name="Castelle C.J."/>
            <person name="Probst A.J."/>
            <person name="Thomas B.C."/>
            <person name="Singh A."/>
            <person name="Wilkins M.J."/>
            <person name="Karaoz U."/>
            <person name="Brodie E.L."/>
            <person name="Williams K.H."/>
            <person name="Hubbard S.S."/>
            <person name="Banfield J.F."/>
        </authorList>
    </citation>
    <scope>NUCLEOTIDE SEQUENCE [LARGE SCALE GENOMIC DNA]</scope>
</reference>
<gene>
    <name evidence="2" type="ORF">A2115_03660</name>
</gene>
<comment type="caution">
    <text evidence="2">The sequence shown here is derived from an EMBL/GenBank/DDBJ whole genome shotgun (WGS) entry which is preliminary data.</text>
</comment>
<proteinExistence type="predicted"/>
<dbReference type="Proteomes" id="UP000176198">
    <property type="component" value="Unassembled WGS sequence"/>
</dbReference>
<evidence type="ECO:0000313" key="2">
    <source>
        <dbReference type="EMBL" id="OGM02100.1"/>
    </source>
</evidence>
<dbReference type="AlphaFoldDB" id="A0A1F7WH47"/>
<dbReference type="EMBL" id="MGFJ01000030">
    <property type="protein sequence ID" value="OGM02100.1"/>
    <property type="molecule type" value="Genomic_DNA"/>
</dbReference>
<feature type="domain" description="Transglutaminase-like" evidence="1">
    <location>
        <begin position="25"/>
        <end position="132"/>
    </location>
</feature>
<dbReference type="STRING" id="1802471.A2115_03660"/>
<name>A0A1F7WH47_9BACT</name>
<dbReference type="InterPro" id="IPR002931">
    <property type="entry name" value="Transglutaminase-like"/>
</dbReference>
<accession>A0A1F7WH47</accession>
<dbReference type="Pfam" id="PF01841">
    <property type="entry name" value="Transglut_core"/>
    <property type="match status" value="1"/>
</dbReference>
<evidence type="ECO:0000259" key="1">
    <source>
        <dbReference type="Pfam" id="PF01841"/>
    </source>
</evidence>
<evidence type="ECO:0000313" key="3">
    <source>
        <dbReference type="Proteomes" id="UP000176198"/>
    </source>
</evidence>
<dbReference type="InterPro" id="IPR038765">
    <property type="entry name" value="Papain-like_cys_pep_sf"/>
</dbReference>
<organism evidence="2 3">
    <name type="scientific">Candidatus Woesebacteria bacterium GWA1_41_8</name>
    <dbReference type="NCBI Taxonomy" id="1802471"/>
    <lineage>
        <taxon>Bacteria</taxon>
        <taxon>Candidatus Woeseibacteriota</taxon>
    </lineage>
</organism>
<protein>
    <recommendedName>
        <fullName evidence="1">Transglutaminase-like domain-containing protein</fullName>
    </recommendedName>
</protein>
<dbReference type="SUPFAM" id="SSF54001">
    <property type="entry name" value="Cysteine proteinases"/>
    <property type="match status" value="1"/>
</dbReference>
<sequence length="182" mass="21153">MADSKWLEPGDQTINTPRIRDVSRRIKGDGLQYVENALLWVNQNIRVERDRPDWEKIFRNRIADQIIKDGFSTGCTDTALVFTSILRAKQIPVKYVEVINKDWLESKTPNNSIEGHVFAEVQINNKWVVVDPEGMKITEEKTYKHHKVFAKGLDSWDIGIKSFEDLKNAFLRFKSPDYRSQG</sequence>
<dbReference type="Gene3D" id="3.10.620.30">
    <property type="match status" value="1"/>
</dbReference>